<comment type="caution">
    <text evidence="1">The sequence shown here is derived from an EMBL/GenBank/DDBJ whole genome shotgun (WGS) entry which is preliminary data.</text>
</comment>
<gene>
    <name evidence="1" type="ORF">GCM10011346_33460</name>
</gene>
<name>A0ABQ2NY20_9BACI</name>
<proteinExistence type="predicted"/>
<reference evidence="2" key="1">
    <citation type="journal article" date="2019" name="Int. J. Syst. Evol. Microbiol.">
        <title>The Global Catalogue of Microorganisms (GCM) 10K type strain sequencing project: providing services to taxonomists for standard genome sequencing and annotation.</title>
        <authorList>
            <consortium name="The Broad Institute Genomics Platform"/>
            <consortium name="The Broad Institute Genome Sequencing Center for Infectious Disease"/>
            <person name="Wu L."/>
            <person name="Ma J."/>
        </authorList>
    </citation>
    <scope>NUCLEOTIDE SEQUENCE [LARGE SCALE GENOMIC DNA]</scope>
    <source>
        <strain evidence="2">CGMCC 1.7693</strain>
    </source>
</reference>
<dbReference type="Proteomes" id="UP000641206">
    <property type="component" value="Unassembled WGS sequence"/>
</dbReference>
<protein>
    <recommendedName>
        <fullName evidence="3">ASCH domain-containing protein</fullName>
    </recommendedName>
</protein>
<evidence type="ECO:0008006" key="3">
    <source>
        <dbReference type="Google" id="ProtNLM"/>
    </source>
</evidence>
<dbReference type="EMBL" id="BMLW01000010">
    <property type="protein sequence ID" value="GGP13444.1"/>
    <property type="molecule type" value="Genomic_DNA"/>
</dbReference>
<organism evidence="1 2">
    <name type="scientific">Oceanobacillus neutriphilus</name>
    <dbReference type="NCBI Taxonomy" id="531815"/>
    <lineage>
        <taxon>Bacteria</taxon>
        <taxon>Bacillati</taxon>
        <taxon>Bacillota</taxon>
        <taxon>Bacilli</taxon>
        <taxon>Bacillales</taxon>
        <taxon>Bacillaceae</taxon>
        <taxon>Oceanobacillus</taxon>
    </lineage>
</organism>
<keyword evidence="2" id="KW-1185">Reference proteome</keyword>
<evidence type="ECO:0000313" key="2">
    <source>
        <dbReference type="Proteomes" id="UP000641206"/>
    </source>
</evidence>
<accession>A0ABQ2NY20</accession>
<evidence type="ECO:0000313" key="1">
    <source>
        <dbReference type="EMBL" id="GGP13444.1"/>
    </source>
</evidence>
<sequence>MENLTYIGDGIYRERTYLKRQPLVGDRFEYTGHLLINKYPIGSEGVIVSIEVHVPSCVFVRMDRSLIERESMPEEWIAIFEDRYYKLTGEKRVKRRFLGIPFGSRTIQTYEEVTEC</sequence>